<proteinExistence type="predicted"/>
<comment type="caution">
    <text evidence="1">The sequence shown here is derived from an EMBL/GenBank/DDBJ whole genome shotgun (WGS) entry which is preliminary data.</text>
</comment>
<accession>A0A935W4U2</accession>
<dbReference type="EMBL" id="JADJOT010000008">
    <property type="protein sequence ID" value="MBK7954268.1"/>
    <property type="molecule type" value="Genomic_DNA"/>
</dbReference>
<evidence type="ECO:0000313" key="2">
    <source>
        <dbReference type="Proteomes" id="UP000706151"/>
    </source>
</evidence>
<gene>
    <name evidence="1" type="ORF">IPK02_10075</name>
</gene>
<protein>
    <submittedName>
        <fullName evidence="1">Uncharacterized protein</fullName>
    </submittedName>
</protein>
<reference evidence="1 2" key="1">
    <citation type="submission" date="2020-10" db="EMBL/GenBank/DDBJ databases">
        <title>Connecting structure to function with the recovery of over 1000 high-quality activated sludge metagenome-assembled genomes encoding full-length rRNA genes using long-read sequencing.</title>
        <authorList>
            <person name="Singleton C.M."/>
            <person name="Petriglieri F."/>
            <person name="Kristensen J.M."/>
            <person name="Kirkegaard R.H."/>
            <person name="Michaelsen T.Y."/>
            <person name="Andersen M.H."/>
            <person name="Karst S.M."/>
            <person name="Dueholm M.S."/>
            <person name="Nielsen P.H."/>
            <person name="Albertsen M."/>
        </authorList>
    </citation>
    <scope>NUCLEOTIDE SEQUENCE [LARGE SCALE GENOMIC DNA]</scope>
    <source>
        <strain evidence="1">Fred_18-Q3-R57-64_BAT3C.720</strain>
    </source>
</reference>
<sequence length="97" mass="10780">MPGRWVRPDGGYVITIKGVDASGRIEASYANPSPLPFAKAEATRDGKTLKLFFELRAGGYNGSTYTLSYDPVSDVLKGVYFQAVMQQKFDVYFMRAK</sequence>
<evidence type="ECO:0000313" key="1">
    <source>
        <dbReference type="EMBL" id="MBK7954268.1"/>
    </source>
</evidence>
<name>A0A935W4U2_9PROT</name>
<dbReference type="Proteomes" id="UP000706151">
    <property type="component" value="Unassembled WGS sequence"/>
</dbReference>
<organism evidence="1 2">
    <name type="scientific">Candidatus Accumulibacter affinis</name>
    <dbReference type="NCBI Taxonomy" id="2954384"/>
    <lineage>
        <taxon>Bacteria</taxon>
        <taxon>Pseudomonadati</taxon>
        <taxon>Pseudomonadota</taxon>
        <taxon>Betaproteobacteria</taxon>
        <taxon>Candidatus Accumulibacter</taxon>
    </lineage>
</organism>
<dbReference type="AlphaFoldDB" id="A0A935W4U2"/>